<dbReference type="Proteomes" id="UP000326570">
    <property type="component" value="Unassembled WGS sequence"/>
</dbReference>
<proteinExistence type="predicted"/>
<dbReference type="RefSeq" id="WP_150902586.1">
    <property type="nucleotide sequence ID" value="NZ_VTWT01000002.1"/>
</dbReference>
<name>A0A5N1J250_9BACT</name>
<dbReference type="AlphaFoldDB" id="A0A5N1J250"/>
<accession>A0A5N1J250</accession>
<organism evidence="2 3">
    <name type="scientific">Adhaeribacter soli</name>
    <dbReference type="NCBI Taxonomy" id="2607655"/>
    <lineage>
        <taxon>Bacteria</taxon>
        <taxon>Pseudomonadati</taxon>
        <taxon>Bacteroidota</taxon>
        <taxon>Cytophagia</taxon>
        <taxon>Cytophagales</taxon>
        <taxon>Hymenobacteraceae</taxon>
        <taxon>Adhaeribacter</taxon>
    </lineage>
</organism>
<keyword evidence="3" id="KW-1185">Reference proteome</keyword>
<evidence type="ECO:0000256" key="1">
    <source>
        <dbReference type="SAM" id="MobiDB-lite"/>
    </source>
</evidence>
<sequence length="66" mass="7505">MAKSQNSFIKKQLEQKRLKKRKEKEERKQERHENSAGGSLDAMLAYVDEFGNISSTPPAEKKAPVS</sequence>
<reference evidence="2 3" key="1">
    <citation type="submission" date="2019-09" db="EMBL/GenBank/DDBJ databases">
        <title>Genome sequence of Adhaeribacter sp. M2.</title>
        <authorList>
            <person name="Srinivasan S."/>
        </authorList>
    </citation>
    <scope>NUCLEOTIDE SEQUENCE [LARGE SCALE GENOMIC DNA]</scope>
    <source>
        <strain evidence="2 3">M2</strain>
    </source>
</reference>
<evidence type="ECO:0000313" key="2">
    <source>
        <dbReference type="EMBL" id="KAA9340659.1"/>
    </source>
</evidence>
<gene>
    <name evidence="2" type="ORF">F0P94_04320</name>
</gene>
<dbReference type="EMBL" id="VTWT01000002">
    <property type="protein sequence ID" value="KAA9340659.1"/>
    <property type="molecule type" value="Genomic_DNA"/>
</dbReference>
<evidence type="ECO:0008006" key="4">
    <source>
        <dbReference type="Google" id="ProtNLM"/>
    </source>
</evidence>
<feature type="compositionally biased region" description="Basic and acidic residues" evidence="1">
    <location>
        <begin position="23"/>
        <end position="34"/>
    </location>
</feature>
<protein>
    <recommendedName>
        <fullName evidence="4">Cold-shock protein</fullName>
    </recommendedName>
</protein>
<evidence type="ECO:0000313" key="3">
    <source>
        <dbReference type="Proteomes" id="UP000326570"/>
    </source>
</evidence>
<feature type="region of interest" description="Disordered" evidence="1">
    <location>
        <begin position="1"/>
        <end position="41"/>
    </location>
</feature>
<comment type="caution">
    <text evidence="2">The sequence shown here is derived from an EMBL/GenBank/DDBJ whole genome shotgun (WGS) entry which is preliminary data.</text>
</comment>